<evidence type="ECO:0000259" key="2">
    <source>
        <dbReference type="Pfam" id="PF07651"/>
    </source>
</evidence>
<dbReference type="GO" id="GO:0008021">
    <property type="term" value="C:synaptic vesicle"/>
    <property type="evidence" value="ECO:0007669"/>
    <property type="project" value="TreeGrafter"/>
</dbReference>
<dbReference type="Proteomes" id="UP000515152">
    <property type="component" value="Unplaced"/>
</dbReference>
<dbReference type="GO" id="GO:0032050">
    <property type="term" value="F:clathrin heavy chain binding"/>
    <property type="evidence" value="ECO:0007669"/>
    <property type="project" value="TreeGrafter"/>
</dbReference>
<dbReference type="GO" id="GO:0016185">
    <property type="term" value="P:synaptic vesicle budding from presynaptic endocytic zone membrane"/>
    <property type="evidence" value="ECO:0007669"/>
    <property type="project" value="TreeGrafter"/>
</dbReference>
<dbReference type="GeneID" id="122131386"/>
<organism evidence="3 4">
    <name type="scientific">Clupea harengus</name>
    <name type="common">Atlantic herring</name>
    <dbReference type="NCBI Taxonomy" id="7950"/>
    <lineage>
        <taxon>Eukaryota</taxon>
        <taxon>Metazoa</taxon>
        <taxon>Chordata</taxon>
        <taxon>Craniata</taxon>
        <taxon>Vertebrata</taxon>
        <taxon>Euteleostomi</taxon>
        <taxon>Actinopterygii</taxon>
        <taxon>Neopterygii</taxon>
        <taxon>Teleostei</taxon>
        <taxon>Clupei</taxon>
        <taxon>Clupeiformes</taxon>
        <taxon>Clupeoidei</taxon>
        <taxon>Clupeidae</taxon>
        <taxon>Clupea</taxon>
    </lineage>
</organism>
<keyword evidence="3" id="KW-1185">Reference proteome</keyword>
<dbReference type="AlphaFoldDB" id="A0A8M1KHU7"/>
<evidence type="ECO:0000256" key="1">
    <source>
        <dbReference type="SAM" id="MobiDB-lite"/>
    </source>
</evidence>
<accession>A0A8M1KHU7</accession>
<name>A0A8M1KHU7_CLUHA</name>
<dbReference type="PANTHER" id="PTHR22951">
    <property type="entry name" value="CLATHRIN ASSEMBLY PROTEIN"/>
    <property type="match status" value="1"/>
</dbReference>
<dbReference type="KEGG" id="char:122131386"/>
<dbReference type="GO" id="GO:0030136">
    <property type="term" value="C:clathrin-coated vesicle"/>
    <property type="evidence" value="ECO:0007669"/>
    <property type="project" value="TreeGrafter"/>
</dbReference>
<proteinExistence type="predicted"/>
<feature type="region of interest" description="Disordered" evidence="1">
    <location>
        <begin position="62"/>
        <end position="114"/>
    </location>
</feature>
<dbReference type="GO" id="GO:0000149">
    <property type="term" value="F:SNARE binding"/>
    <property type="evidence" value="ECO:0007669"/>
    <property type="project" value="TreeGrafter"/>
</dbReference>
<dbReference type="GO" id="GO:0005905">
    <property type="term" value="C:clathrin-coated pit"/>
    <property type="evidence" value="ECO:0007669"/>
    <property type="project" value="TreeGrafter"/>
</dbReference>
<dbReference type="PANTHER" id="PTHR22951:SF4">
    <property type="entry name" value="CLATHRIN COAT ASSEMBLY PROTEIN AP180"/>
    <property type="match status" value="1"/>
</dbReference>
<dbReference type="RefSeq" id="XP_042562115.1">
    <property type="nucleotide sequence ID" value="XM_042706181.1"/>
</dbReference>
<dbReference type="GO" id="GO:0005545">
    <property type="term" value="F:1-phosphatidylinositol binding"/>
    <property type="evidence" value="ECO:0007669"/>
    <property type="project" value="TreeGrafter"/>
</dbReference>
<evidence type="ECO:0000313" key="4">
    <source>
        <dbReference type="RefSeq" id="XP_042562115.1"/>
    </source>
</evidence>
<dbReference type="GO" id="GO:0072583">
    <property type="term" value="P:clathrin-dependent endocytosis"/>
    <property type="evidence" value="ECO:0007669"/>
    <property type="project" value="InterPro"/>
</dbReference>
<evidence type="ECO:0000313" key="3">
    <source>
        <dbReference type="Proteomes" id="UP000515152"/>
    </source>
</evidence>
<dbReference type="GO" id="GO:0005546">
    <property type="term" value="F:phosphatidylinositol-4,5-bisphosphate binding"/>
    <property type="evidence" value="ECO:0007669"/>
    <property type="project" value="TreeGrafter"/>
</dbReference>
<sequence>MKKGQCKDALEIYKKFLTRMTRVSEFLKIAEQVGIDKNDIPELTHLPESLLESLETHLNTLEGKKVDDSPTKMVSPTNNGSVTGTPVKTLDTPAAAAGGVSPTSAGPPARPKPPAAAAVSAAAAASAATAATAATSAATAGGLSNDLVDFDLLAPGASSGPPISSWGGSLTAPAATSSAEPAADSASDTAAPPTTATNGQSEAPAAAAAPASVAAAALPVPAPTTSISDMDLFGAGCDPAVCDDLWLQQ</sequence>
<feature type="domain" description="AP180 N-terminal homology (ANTH)" evidence="2">
    <location>
        <begin position="1"/>
        <end position="59"/>
    </location>
</feature>
<reference evidence="4" key="1">
    <citation type="submission" date="2025-08" db="UniProtKB">
        <authorList>
            <consortium name="RefSeq"/>
        </authorList>
    </citation>
    <scope>IDENTIFICATION</scope>
</reference>
<dbReference type="InterPro" id="IPR045192">
    <property type="entry name" value="AP180-like"/>
</dbReference>
<dbReference type="OrthoDB" id="44015at2759"/>
<feature type="region of interest" description="Disordered" evidence="1">
    <location>
        <begin position="161"/>
        <end position="205"/>
    </location>
</feature>
<dbReference type="Pfam" id="PF07651">
    <property type="entry name" value="ANTH"/>
    <property type="match status" value="1"/>
</dbReference>
<dbReference type="GO" id="GO:0048268">
    <property type="term" value="P:clathrin coat assembly"/>
    <property type="evidence" value="ECO:0007669"/>
    <property type="project" value="InterPro"/>
</dbReference>
<gene>
    <name evidence="4" type="primary">LOC122131386</name>
</gene>
<feature type="compositionally biased region" description="Polar residues" evidence="1">
    <location>
        <begin position="72"/>
        <end position="86"/>
    </location>
</feature>
<dbReference type="InterPro" id="IPR011417">
    <property type="entry name" value="ANTH_dom"/>
</dbReference>
<protein>
    <submittedName>
        <fullName evidence="4">Clathrin coat assembly protein AP180-like</fullName>
    </submittedName>
</protein>
<dbReference type="GO" id="GO:0098894">
    <property type="term" value="C:extrinsic component of presynaptic endocytic zone membrane"/>
    <property type="evidence" value="ECO:0007669"/>
    <property type="project" value="TreeGrafter"/>
</dbReference>